<dbReference type="SUPFAM" id="SSF50447">
    <property type="entry name" value="Translation proteins"/>
    <property type="match status" value="1"/>
</dbReference>
<keyword evidence="5" id="KW-1185">Reference proteome</keyword>
<reference evidence="4" key="2">
    <citation type="submission" date="2023-11" db="EMBL/GenBank/DDBJ databases">
        <title>MicrobeMod: A computational toolkit for identifying prokaryotic methylation and restriction-modification with nanopore sequencing.</title>
        <authorList>
            <person name="Crits-Christoph A."/>
            <person name="Kang S.C."/>
            <person name="Lee H."/>
            <person name="Ostrov N."/>
        </authorList>
    </citation>
    <scope>NUCLEOTIDE SEQUENCE</scope>
    <source>
        <strain evidence="4">ATCC 51242</strain>
    </source>
</reference>
<evidence type="ECO:0000313" key="4">
    <source>
        <dbReference type="EMBL" id="MDX5894803.1"/>
    </source>
</evidence>
<dbReference type="HOGENOM" id="CLU_004485_3_2_11"/>
<dbReference type="SUPFAM" id="SSF55186">
    <property type="entry name" value="ThrRS/AlaRS common domain"/>
    <property type="match status" value="1"/>
</dbReference>
<dbReference type="STRING" id="42256.RradSPS_2117"/>
<dbReference type="KEGG" id="rrd:RradSPS_2117"/>
<dbReference type="Proteomes" id="UP000025229">
    <property type="component" value="Chromosome"/>
</dbReference>
<organism evidence="3 5">
    <name type="scientific">Rubrobacter radiotolerans</name>
    <name type="common">Arthrobacter radiotolerans</name>
    <dbReference type="NCBI Taxonomy" id="42256"/>
    <lineage>
        <taxon>Bacteria</taxon>
        <taxon>Bacillati</taxon>
        <taxon>Actinomycetota</taxon>
        <taxon>Rubrobacteria</taxon>
        <taxon>Rubrobacterales</taxon>
        <taxon>Rubrobacteraceae</taxon>
        <taxon>Rubrobacter</taxon>
    </lineage>
</organism>
<keyword evidence="3" id="KW-0030">Aminoacyl-tRNA synthetase</keyword>
<sequence>MPSDAGTEELYLRDPYSREFAARVIRLSGREVVLDRTAFYPGGGGMPSDKGYLGVGPIRTKVIEVRRSGTDDYDGFEGDDLSQKEWIVHVLDRPMPETVREVRGELDWARRHRNLRYATALALFSAVARRDFGLRSGGGRIRSGKARIDLVKSGRGRESGGAAAREIAKKLESAVNETVLSGGRTEVVGGRLKVRDLPPVEGGGLYVRDLAEVGRVEVTRWTDRGRDVRLEFTLPGAGGSR</sequence>
<dbReference type="Gene3D" id="2.40.30.130">
    <property type="match status" value="1"/>
</dbReference>
<dbReference type="PANTHER" id="PTHR43462">
    <property type="entry name" value="ALANYL-TRNA EDITING PROTEIN"/>
    <property type="match status" value="1"/>
</dbReference>
<keyword evidence="2" id="KW-0862">Zinc</keyword>
<evidence type="ECO:0000313" key="3">
    <source>
        <dbReference type="EMBL" id="AHY47400.1"/>
    </source>
</evidence>
<protein>
    <submittedName>
        <fullName evidence="4">Alanyl-tRNA editing protein</fullName>
    </submittedName>
    <submittedName>
        <fullName evidence="3">Putative metal-dependent hydrolases related to alanyl-tRNA synthetase HxxxH domain</fullName>
    </submittedName>
</protein>
<dbReference type="GO" id="GO:0000166">
    <property type="term" value="F:nucleotide binding"/>
    <property type="evidence" value="ECO:0007669"/>
    <property type="project" value="InterPro"/>
</dbReference>
<dbReference type="GO" id="GO:0046872">
    <property type="term" value="F:metal ion binding"/>
    <property type="evidence" value="ECO:0007669"/>
    <property type="project" value="UniProtKB-KW"/>
</dbReference>
<dbReference type="InterPro" id="IPR009000">
    <property type="entry name" value="Transl_B-barrel_sf"/>
</dbReference>
<proteinExistence type="predicted"/>
<dbReference type="GO" id="GO:0004812">
    <property type="term" value="F:aminoacyl-tRNA ligase activity"/>
    <property type="evidence" value="ECO:0007669"/>
    <property type="project" value="UniProtKB-KW"/>
</dbReference>
<reference evidence="3 5" key="1">
    <citation type="submission" date="2014-03" db="EMBL/GenBank/DDBJ databases">
        <title>Complete genome sequence of the Radio-Resistant Rubrobacter radiotolerans RSPS-4.</title>
        <authorList>
            <person name="Egas C.C."/>
            <person name="Barroso C.C."/>
            <person name="Froufe H.J.C."/>
            <person name="Pacheco J.J."/>
            <person name="Albuquerque L.L."/>
            <person name="da Costa M.M.S."/>
        </authorList>
    </citation>
    <scope>NUCLEOTIDE SEQUENCE [LARGE SCALE GENOMIC DNA]</scope>
    <source>
        <strain evidence="3 5">RSPS-4</strain>
    </source>
</reference>
<dbReference type="InterPro" id="IPR051335">
    <property type="entry name" value="Alanyl-tRNA_Editing_Enzymes"/>
</dbReference>
<dbReference type="InterPro" id="IPR018163">
    <property type="entry name" value="Thr/Ala-tRNA-synth_IIc_edit"/>
</dbReference>
<dbReference type="OrthoDB" id="9803884at2"/>
<name>A0A023X5X2_RUBRA</name>
<keyword evidence="3" id="KW-0436">Ligase</keyword>
<dbReference type="AlphaFoldDB" id="A0A023X5X2"/>
<evidence type="ECO:0000256" key="1">
    <source>
        <dbReference type="ARBA" id="ARBA00022723"/>
    </source>
</evidence>
<keyword evidence="3" id="KW-0378">Hydrolase</keyword>
<dbReference type="Proteomes" id="UP001281130">
    <property type="component" value="Unassembled WGS sequence"/>
</dbReference>
<dbReference type="GO" id="GO:0002161">
    <property type="term" value="F:aminoacyl-tRNA deacylase activity"/>
    <property type="evidence" value="ECO:0007669"/>
    <property type="project" value="UniProtKB-ARBA"/>
</dbReference>
<dbReference type="EMBL" id="JAWXXX010000001">
    <property type="protein sequence ID" value="MDX5894803.1"/>
    <property type="molecule type" value="Genomic_DNA"/>
</dbReference>
<accession>A0A023X5X2</accession>
<dbReference type="PATRIC" id="fig|42256.3.peg.2156"/>
<evidence type="ECO:0000256" key="2">
    <source>
        <dbReference type="ARBA" id="ARBA00022833"/>
    </source>
</evidence>
<dbReference type="RefSeq" id="WP_038682585.1">
    <property type="nucleotide sequence ID" value="NZ_CP007514.1"/>
</dbReference>
<dbReference type="eggNOG" id="COG2872">
    <property type="taxonomic scope" value="Bacteria"/>
</dbReference>
<evidence type="ECO:0000313" key="5">
    <source>
        <dbReference type="Proteomes" id="UP000025229"/>
    </source>
</evidence>
<keyword evidence="1" id="KW-0479">Metal-binding</keyword>
<gene>
    <name evidence="3" type="ORF">RradSPS_2117</name>
    <name evidence="4" type="ORF">SIL72_12310</name>
</gene>
<dbReference type="PANTHER" id="PTHR43462:SF1">
    <property type="entry name" value="ALANYL-TRNA EDITING PROTEIN AARSD1"/>
    <property type="match status" value="1"/>
</dbReference>
<dbReference type="EMBL" id="CP007514">
    <property type="protein sequence ID" value="AHY47400.1"/>
    <property type="molecule type" value="Genomic_DNA"/>
</dbReference>